<protein>
    <submittedName>
        <fullName evidence="7">Signal peptide peptidase SppA</fullName>
    </submittedName>
</protein>
<accession>A0A4P7ULK2</accession>
<dbReference type="PANTHER" id="PTHR42987">
    <property type="entry name" value="PEPTIDASE S49"/>
    <property type="match status" value="1"/>
</dbReference>
<dbReference type="PANTHER" id="PTHR42987:SF4">
    <property type="entry name" value="PROTEASE SOHB-RELATED"/>
    <property type="match status" value="1"/>
</dbReference>
<keyword evidence="5" id="KW-0472">Membrane</keyword>
<dbReference type="OrthoDB" id="9764363at2"/>
<feature type="transmembrane region" description="Helical" evidence="5">
    <location>
        <begin position="70"/>
        <end position="91"/>
    </location>
</feature>
<organism evidence="7 8">
    <name type="scientific">Desulfovibrio desulfuricans</name>
    <dbReference type="NCBI Taxonomy" id="876"/>
    <lineage>
        <taxon>Bacteria</taxon>
        <taxon>Pseudomonadati</taxon>
        <taxon>Thermodesulfobacteriota</taxon>
        <taxon>Desulfovibrionia</taxon>
        <taxon>Desulfovibrionales</taxon>
        <taxon>Desulfovibrionaceae</taxon>
        <taxon>Desulfovibrio</taxon>
    </lineage>
</organism>
<feature type="domain" description="Peptidase S49" evidence="6">
    <location>
        <begin position="157"/>
        <end position="305"/>
    </location>
</feature>
<dbReference type="GO" id="GO:0008236">
    <property type="term" value="F:serine-type peptidase activity"/>
    <property type="evidence" value="ECO:0007669"/>
    <property type="project" value="UniProtKB-KW"/>
</dbReference>
<keyword evidence="2" id="KW-0645">Protease</keyword>
<dbReference type="Gene3D" id="3.90.226.10">
    <property type="entry name" value="2-enoyl-CoA Hydratase, Chain A, domain 1"/>
    <property type="match status" value="1"/>
</dbReference>
<dbReference type="CDD" id="cd07023">
    <property type="entry name" value="S49_Sppa_N_C"/>
    <property type="match status" value="1"/>
</dbReference>
<keyword evidence="5" id="KW-1133">Transmembrane helix</keyword>
<dbReference type="Proteomes" id="UP000297065">
    <property type="component" value="Chromosome"/>
</dbReference>
<dbReference type="SUPFAM" id="SSF52096">
    <property type="entry name" value="ClpP/crotonase"/>
    <property type="match status" value="1"/>
</dbReference>
<sequence length="351" mass="36741">MSNQDFSLNGESPLSMSGIGDIPPQATSVPAAAPAAAVAAPQPCACPLAQVPANVWKELLRRPFRKRHPIIFWGFVVLLLAGVGVLGAVIGGNGLMGGQRMALVSVSGPIMDPEPTLEWIRKVERDPSVAGVLLRVDSPGGGAAASQELYNALSALAGKKPVAVSMGSLAASGGLMVSMAGSRIFANASTVTGSIGVRMDIPQLQGLLGKIGVGQETITTAPYKDAGSYMRPLSPEQREYFKKVLDDMHQQFVDIVANGRHMEHARAAALASGKIFTGREAVQLGLVDELGGQDSALAWLSAQCGVPAERKLLSRPKEGGWLPRGLKTMLGVDLRALGGLAANEPVFLYQF</sequence>
<keyword evidence="3" id="KW-0378">Hydrolase</keyword>
<evidence type="ECO:0000256" key="3">
    <source>
        <dbReference type="ARBA" id="ARBA00022801"/>
    </source>
</evidence>
<dbReference type="RefSeq" id="WP_136398661.1">
    <property type="nucleotide sequence ID" value="NZ_CP036295.1"/>
</dbReference>
<gene>
    <name evidence="7" type="primary">sppA</name>
    <name evidence="7" type="ORF">DDIC_00665</name>
</gene>
<evidence type="ECO:0000313" key="8">
    <source>
        <dbReference type="Proteomes" id="UP000297065"/>
    </source>
</evidence>
<dbReference type="AlphaFoldDB" id="A0A4P7ULK2"/>
<dbReference type="InterPro" id="IPR002142">
    <property type="entry name" value="Peptidase_S49"/>
</dbReference>
<dbReference type="InterPro" id="IPR047272">
    <property type="entry name" value="S49_SppA_C"/>
</dbReference>
<dbReference type="InterPro" id="IPR029045">
    <property type="entry name" value="ClpP/crotonase-like_dom_sf"/>
</dbReference>
<keyword evidence="5" id="KW-0812">Transmembrane</keyword>
<evidence type="ECO:0000259" key="6">
    <source>
        <dbReference type="Pfam" id="PF01343"/>
    </source>
</evidence>
<evidence type="ECO:0000256" key="1">
    <source>
        <dbReference type="ARBA" id="ARBA00008683"/>
    </source>
</evidence>
<evidence type="ECO:0000256" key="5">
    <source>
        <dbReference type="SAM" id="Phobius"/>
    </source>
</evidence>
<evidence type="ECO:0000256" key="2">
    <source>
        <dbReference type="ARBA" id="ARBA00022670"/>
    </source>
</evidence>
<reference evidence="7 8" key="1">
    <citation type="submission" date="2019-02" db="EMBL/GenBank/DDBJ databases">
        <title>Complete Genome Sequence of Desulfovibrio desulfuricans IC1, a Sulfonate Utilizing Anaerobe.</title>
        <authorList>
            <person name="Day L.A."/>
            <person name="De Leon K.B."/>
            <person name="Wall J.D."/>
        </authorList>
    </citation>
    <scope>NUCLEOTIDE SEQUENCE [LARGE SCALE GENOMIC DNA]</scope>
    <source>
        <strain evidence="7 8">IC1</strain>
    </source>
</reference>
<evidence type="ECO:0000313" key="7">
    <source>
        <dbReference type="EMBL" id="QCC84412.1"/>
    </source>
</evidence>
<dbReference type="Gene3D" id="6.20.330.10">
    <property type="match status" value="1"/>
</dbReference>
<dbReference type="NCBIfam" id="TIGR00706">
    <property type="entry name" value="SppA_dom"/>
    <property type="match status" value="1"/>
</dbReference>
<dbReference type="InterPro" id="IPR004635">
    <property type="entry name" value="Pept_S49_SppA"/>
</dbReference>
<comment type="similarity">
    <text evidence="1">Belongs to the peptidase S49 family.</text>
</comment>
<dbReference type="Pfam" id="PF01343">
    <property type="entry name" value="Peptidase_S49"/>
    <property type="match status" value="1"/>
</dbReference>
<dbReference type="EMBL" id="CP036295">
    <property type="protein sequence ID" value="QCC84412.1"/>
    <property type="molecule type" value="Genomic_DNA"/>
</dbReference>
<keyword evidence="4" id="KW-0720">Serine protease</keyword>
<name>A0A4P7ULK2_DESDE</name>
<dbReference type="GO" id="GO:0006508">
    <property type="term" value="P:proteolysis"/>
    <property type="evidence" value="ECO:0007669"/>
    <property type="project" value="UniProtKB-KW"/>
</dbReference>
<evidence type="ECO:0000256" key="4">
    <source>
        <dbReference type="ARBA" id="ARBA00022825"/>
    </source>
</evidence>
<proteinExistence type="inferred from homology"/>